<gene>
    <name evidence="3" type="ORF">UFOVP1014_50</name>
    <name evidence="4" type="ORF">UFOVP1368_24</name>
    <name evidence="5" type="ORF">UFOVP1552_31</name>
    <name evidence="2" type="ORF">UFOVP933_19</name>
</gene>
<feature type="transmembrane region" description="Helical" evidence="1">
    <location>
        <begin position="136"/>
        <end position="155"/>
    </location>
</feature>
<evidence type="ECO:0000313" key="5">
    <source>
        <dbReference type="EMBL" id="CAB5229278.1"/>
    </source>
</evidence>
<reference evidence="3" key="1">
    <citation type="submission" date="2020-05" db="EMBL/GenBank/DDBJ databases">
        <authorList>
            <person name="Chiriac C."/>
            <person name="Salcher M."/>
            <person name="Ghai R."/>
            <person name="Kavagutti S V."/>
        </authorList>
    </citation>
    <scope>NUCLEOTIDE SEQUENCE</scope>
</reference>
<accession>A0A6J5Q0F5</accession>
<dbReference type="EMBL" id="LR798398">
    <property type="protein sequence ID" value="CAB5229278.1"/>
    <property type="molecule type" value="Genomic_DNA"/>
</dbReference>
<organism evidence="3">
    <name type="scientific">uncultured Caudovirales phage</name>
    <dbReference type="NCBI Taxonomy" id="2100421"/>
    <lineage>
        <taxon>Viruses</taxon>
        <taxon>Duplodnaviria</taxon>
        <taxon>Heunggongvirae</taxon>
        <taxon>Uroviricota</taxon>
        <taxon>Caudoviricetes</taxon>
        <taxon>Peduoviridae</taxon>
        <taxon>Maltschvirus</taxon>
        <taxon>Maltschvirus maltsch</taxon>
    </lineage>
</organism>
<dbReference type="EMBL" id="LR797317">
    <property type="protein sequence ID" value="CAB4202615.1"/>
    <property type="molecule type" value="Genomic_DNA"/>
</dbReference>
<keyword evidence="1" id="KW-0472">Membrane</keyword>
<feature type="transmembrane region" description="Helical" evidence="1">
    <location>
        <begin position="103"/>
        <end position="124"/>
    </location>
</feature>
<evidence type="ECO:0000313" key="3">
    <source>
        <dbReference type="EMBL" id="CAB4177770.1"/>
    </source>
</evidence>
<evidence type="ECO:0000313" key="2">
    <source>
        <dbReference type="EMBL" id="CAB4171752.1"/>
    </source>
</evidence>
<dbReference type="EMBL" id="LR796869">
    <property type="protein sequence ID" value="CAB4171752.1"/>
    <property type="molecule type" value="Genomic_DNA"/>
</dbReference>
<evidence type="ECO:0000313" key="4">
    <source>
        <dbReference type="EMBL" id="CAB4202615.1"/>
    </source>
</evidence>
<sequence>MNLLESFGPLLGQLAPTIATALGGPLAGVAVKTLSSALFGHEDGTEEQISEAMASATPDQLAAIKKIDADFKVQMKSLDIDLERISAGDRDSARQMQRETKDWVPKILAIVITLGFFGILIWMLLNGMPKTGTEALLMMLGALGTAWTGVINFYYGSSAGSKAKTDAMTAKGDK</sequence>
<protein>
    <recommendedName>
        <fullName evidence="6">Holin of 3TMs, for gene-transfer release</fullName>
    </recommendedName>
</protein>
<evidence type="ECO:0008006" key="6">
    <source>
        <dbReference type="Google" id="ProtNLM"/>
    </source>
</evidence>
<dbReference type="EMBL" id="LR796952">
    <property type="protein sequence ID" value="CAB4177770.1"/>
    <property type="molecule type" value="Genomic_DNA"/>
</dbReference>
<keyword evidence="1" id="KW-0812">Transmembrane</keyword>
<evidence type="ECO:0000256" key="1">
    <source>
        <dbReference type="SAM" id="Phobius"/>
    </source>
</evidence>
<keyword evidence="1" id="KW-1133">Transmembrane helix</keyword>
<name>A0A6J5Q0F5_9CAUD</name>
<proteinExistence type="predicted"/>